<protein>
    <submittedName>
        <fullName evidence="8">Alginate lyase family protein</fullName>
    </submittedName>
</protein>
<feature type="signal peptide" evidence="5">
    <location>
        <begin position="1"/>
        <end position="22"/>
    </location>
</feature>
<keyword evidence="3" id="KW-0574">Periplasm</keyword>
<dbReference type="PANTHER" id="PTHR39210:SF1">
    <property type="entry name" value="HEPARIN-SULFATE LYASE"/>
    <property type="match status" value="1"/>
</dbReference>
<dbReference type="RefSeq" id="WP_185676140.1">
    <property type="nucleotide sequence ID" value="NZ_JACHVB010000035.1"/>
</dbReference>
<evidence type="ECO:0000256" key="5">
    <source>
        <dbReference type="SAM" id="SignalP"/>
    </source>
</evidence>
<dbReference type="InterPro" id="IPR012480">
    <property type="entry name" value="Hepar_II_III_C"/>
</dbReference>
<dbReference type="AlphaFoldDB" id="A0A842HFX9"/>
<comment type="caution">
    <text evidence="8">The sequence shown here is derived from an EMBL/GenBank/DDBJ whole genome shotgun (WGS) entry which is preliminary data.</text>
</comment>
<evidence type="ECO:0000256" key="4">
    <source>
        <dbReference type="ARBA" id="ARBA00023239"/>
    </source>
</evidence>
<dbReference type="InterPro" id="IPR031680">
    <property type="entry name" value="Hepar_II_III_N"/>
</dbReference>
<feature type="chain" id="PRO_5032535498" evidence="5">
    <location>
        <begin position="23"/>
        <end position="708"/>
    </location>
</feature>
<dbReference type="Pfam" id="PF07940">
    <property type="entry name" value="Hepar_II_III_C"/>
    <property type="match status" value="1"/>
</dbReference>
<proteinExistence type="predicted"/>
<gene>
    <name evidence="8" type="ORF">H5P28_13005</name>
</gene>
<dbReference type="SUPFAM" id="SSF48230">
    <property type="entry name" value="Chondroitin AC/alginate lyase"/>
    <property type="match status" value="1"/>
</dbReference>
<evidence type="ECO:0000256" key="1">
    <source>
        <dbReference type="ARBA" id="ARBA00004418"/>
    </source>
</evidence>
<sequence>MNYSRALILALSLLPIAVSVRASLAGDDPRADGYQELYTVADVCEIYPEQVEQLFEALDLDTPGLEAVKAAYQSGDTVRASELLLAYYHDHPEHTAQRIEIPLIPNETDITDITLADLILEDRMTSYELTAPIARRSNGRVDWYDGGPQDDKQWAAKLNRHIPLRTLYYAYRQTGNPAYIEKLDELMRDWIVSSLPAYTADTPQETRLADRMWRPMEMGIRIHGWGKFFYGLQDSGQFRPATRLLMLCSIVDHGRGLRKDHSLGGNHATLDLSGLATCAVLWPELSESDEWFTHAADYLGKDASEQFYPDGVHEELTAGYHAYAAGNYERLANAARSAGKPLSPELQDTLQKAWNYYALIMLPDGSQPANNDSGLSDSREIILKYAAIYNRPDWLYIATNGEQGERPKGLPSRMFPWAGHLIMRDGWGKDAQWAMFDAGPAGPGFHAHYDRMHLSLMAYGRNLLVDTDKFAYQGEVADKFREPYAVHSRGHNVILIDGKGQTHGPSKAEAPLPKDQYAITETFDYARYAYDKFEELTGQAEHERAIFYVRGKFWIVVDRITSSQPRQIEALWHYHPDCTVVLDGEAVASVDPGVGNLRIEPVGQLAWHPEITKGQEEPTLQGWFSRIYGQYEPSPAAVYKADIGQGATDFAWLLLPYRGEKAPAARVRILSDTEAGLQVEVKLDDERYVADIPLTSAMQPALSTKPQP</sequence>
<evidence type="ECO:0000313" key="9">
    <source>
        <dbReference type="Proteomes" id="UP000546464"/>
    </source>
</evidence>
<dbReference type="GO" id="GO:0042597">
    <property type="term" value="C:periplasmic space"/>
    <property type="evidence" value="ECO:0007669"/>
    <property type="project" value="UniProtKB-SubCell"/>
</dbReference>
<feature type="domain" description="Heparinase II/III-like C-terminal" evidence="6">
    <location>
        <begin position="409"/>
        <end position="652"/>
    </location>
</feature>
<comment type="subcellular location">
    <subcellularLocation>
        <location evidence="1">Periplasm</location>
    </subcellularLocation>
</comment>
<dbReference type="PANTHER" id="PTHR39210">
    <property type="entry name" value="HEPARIN-SULFATE LYASE"/>
    <property type="match status" value="1"/>
</dbReference>
<keyword evidence="9" id="KW-1185">Reference proteome</keyword>
<dbReference type="Proteomes" id="UP000546464">
    <property type="component" value="Unassembled WGS sequence"/>
</dbReference>
<dbReference type="Gene3D" id="2.70.98.70">
    <property type="match status" value="1"/>
</dbReference>
<keyword evidence="2 5" id="KW-0732">Signal</keyword>
<dbReference type="GO" id="GO:0016829">
    <property type="term" value="F:lyase activity"/>
    <property type="evidence" value="ECO:0007669"/>
    <property type="project" value="UniProtKB-KW"/>
</dbReference>
<evidence type="ECO:0000256" key="3">
    <source>
        <dbReference type="ARBA" id="ARBA00022764"/>
    </source>
</evidence>
<evidence type="ECO:0000259" key="7">
    <source>
        <dbReference type="Pfam" id="PF16889"/>
    </source>
</evidence>
<dbReference type="InterPro" id="IPR008929">
    <property type="entry name" value="Chondroitin_lyas"/>
</dbReference>
<evidence type="ECO:0000313" key="8">
    <source>
        <dbReference type="EMBL" id="MBC2595179.1"/>
    </source>
</evidence>
<evidence type="ECO:0000256" key="2">
    <source>
        <dbReference type="ARBA" id="ARBA00022729"/>
    </source>
</evidence>
<dbReference type="Pfam" id="PF16889">
    <property type="entry name" value="Hepar_II_III_N"/>
    <property type="match status" value="1"/>
</dbReference>
<evidence type="ECO:0000259" key="6">
    <source>
        <dbReference type="Pfam" id="PF07940"/>
    </source>
</evidence>
<feature type="domain" description="Heparin-sulfate lyase N-terminal" evidence="7">
    <location>
        <begin position="54"/>
        <end position="385"/>
    </location>
</feature>
<accession>A0A842HFX9</accession>
<organism evidence="8 9">
    <name type="scientific">Ruficoccus amylovorans</name>
    <dbReference type="NCBI Taxonomy" id="1804625"/>
    <lineage>
        <taxon>Bacteria</taxon>
        <taxon>Pseudomonadati</taxon>
        <taxon>Verrucomicrobiota</taxon>
        <taxon>Opitutia</taxon>
        <taxon>Puniceicoccales</taxon>
        <taxon>Cerasicoccaceae</taxon>
        <taxon>Ruficoccus</taxon>
    </lineage>
</organism>
<dbReference type="Gene3D" id="1.50.10.100">
    <property type="entry name" value="Chondroitin AC/alginate lyase"/>
    <property type="match status" value="1"/>
</dbReference>
<name>A0A842HFX9_9BACT</name>
<dbReference type="EMBL" id="JACHVB010000035">
    <property type="protein sequence ID" value="MBC2595179.1"/>
    <property type="molecule type" value="Genomic_DNA"/>
</dbReference>
<keyword evidence="4 8" id="KW-0456">Lyase</keyword>
<reference evidence="8 9" key="1">
    <citation type="submission" date="2020-07" db="EMBL/GenBank/DDBJ databases">
        <authorList>
            <person name="Feng X."/>
        </authorList>
    </citation>
    <scope>NUCLEOTIDE SEQUENCE [LARGE SCALE GENOMIC DNA]</scope>
    <source>
        <strain evidence="8 9">JCM31066</strain>
    </source>
</reference>